<gene>
    <name evidence="4" type="ordered locus">Deima_1220</name>
</gene>
<dbReference type="InterPro" id="IPR002347">
    <property type="entry name" value="SDR_fam"/>
</dbReference>
<dbReference type="AlphaFoldDB" id="E8U732"/>
<dbReference type="InterPro" id="IPR020904">
    <property type="entry name" value="Sc_DH/Rdtase_CS"/>
</dbReference>
<evidence type="ECO:0000256" key="1">
    <source>
        <dbReference type="ARBA" id="ARBA00006484"/>
    </source>
</evidence>
<evidence type="ECO:0000313" key="4">
    <source>
        <dbReference type="EMBL" id="ADV66871.1"/>
    </source>
</evidence>
<evidence type="ECO:0000256" key="3">
    <source>
        <dbReference type="RuleBase" id="RU000363"/>
    </source>
</evidence>
<dbReference type="GO" id="GO:0016491">
    <property type="term" value="F:oxidoreductase activity"/>
    <property type="evidence" value="ECO:0007669"/>
    <property type="project" value="UniProtKB-KW"/>
</dbReference>
<dbReference type="HOGENOM" id="CLU_010194_2_1_0"/>
<dbReference type="Proteomes" id="UP000008635">
    <property type="component" value="Chromosome"/>
</dbReference>
<dbReference type="PANTHER" id="PTHR43180">
    <property type="entry name" value="3-OXOACYL-(ACYL-CARRIER-PROTEIN) REDUCTASE (AFU_ORTHOLOGUE AFUA_6G11210)"/>
    <property type="match status" value="1"/>
</dbReference>
<dbReference type="eggNOG" id="COG1028">
    <property type="taxonomic scope" value="Bacteria"/>
</dbReference>
<dbReference type="OrthoDB" id="9775296at2"/>
<dbReference type="PROSITE" id="PS00061">
    <property type="entry name" value="ADH_SHORT"/>
    <property type="match status" value="1"/>
</dbReference>
<dbReference type="STRING" id="709986.Deima_1220"/>
<dbReference type="PRINTS" id="PR00080">
    <property type="entry name" value="SDRFAMILY"/>
</dbReference>
<proteinExistence type="inferred from homology"/>
<name>E8U732_DEIML</name>
<evidence type="ECO:0000313" key="5">
    <source>
        <dbReference type="Proteomes" id="UP000008635"/>
    </source>
</evidence>
<dbReference type="InterPro" id="IPR036291">
    <property type="entry name" value="NAD(P)-bd_dom_sf"/>
</dbReference>
<dbReference type="EMBL" id="CP002454">
    <property type="protein sequence ID" value="ADV66871.1"/>
    <property type="molecule type" value="Genomic_DNA"/>
</dbReference>
<sequence length="257" mass="27354" precursor="true">MDVNGKVVVVTGAASGIGLALATRFVREGATVIASDLNAEAGAARAGEIGARFVPANVRREADIQGLIDDVLAREGRIDLFCSNAGIGVGAGPETPDEVWAKINDVNVMSHVWAARHALPHMLARGEGYLLNTASAAGLLTELHSAPYAVTKHAAVAFAEWLAVTYGDRGIRVSCLCPEGVWTPMIEHTPILQATAITTDQLVETVLAALREERFLITTHETTLASFRAKANDYDTWISKLRHLRKKAMALLGGGHA</sequence>
<protein>
    <submittedName>
        <fullName evidence="4">Short-chain dehydrogenase/reductase SDR</fullName>
    </submittedName>
</protein>
<comment type="similarity">
    <text evidence="1 3">Belongs to the short-chain dehydrogenases/reductases (SDR) family.</text>
</comment>
<keyword evidence="2" id="KW-0560">Oxidoreductase</keyword>
<keyword evidence="5" id="KW-1185">Reference proteome</keyword>
<dbReference type="Pfam" id="PF00106">
    <property type="entry name" value="adh_short"/>
    <property type="match status" value="1"/>
</dbReference>
<organism evidence="4 5">
    <name type="scientific">Deinococcus maricopensis (strain DSM 21211 / LMG 22137 / NRRL B-23946 / LB-34)</name>
    <dbReference type="NCBI Taxonomy" id="709986"/>
    <lineage>
        <taxon>Bacteria</taxon>
        <taxon>Thermotogati</taxon>
        <taxon>Deinococcota</taxon>
        <taxon>Deinococci</taxon>
        <taxon>Deinococcales</taxon>
        <taxon>Deinococcaceae</taxon>
        <taxon>Deinococcus</taxon>
    </lineage>
</organism>
<dbReference type="KEGG" id="dmr:Deima_1220"/>
<dbReference type="CDD" id="cd05233">
    <property type="entry name" value="SDR_c"/>
    <property type="match status" value="1"/>
</dbReference>
<dbReference type="Gene3D" id="3.40.50.720">
    <property type="entry name" value="NAD(P)-binding Rossmann-like Domain"/>
    <property type="match status" value="1"/>
</dbReference>
<dbReference type="PANTHER" id="PTHR43180:SF33">
    <property type="entry name" value="15-HYDROXYPROSTAGLANDIN DEHYDROGENASE [NAD(+)]-LIKE"/>
    <property type="match status" value="1"/>
</dbReference>
<reference evidence="4 5" key="1">
    <citation type="journal article" date="2011" name="Stand. Genomic Sci.">
        <title>Complete genome sequence of Deinococcus maricopensis type strain (LB-34).</title>
        <authorList>
            <person name="Pukall R."/>
            <person name="Zeytun A."/>
            <person name="Lucas S."/>
            <person name="Lapidus A."/>
            <person name="Hammon N."/>
            <person name="Deshpande S."/>
            <person name="Nolan M."/>
            <person name="Cheng J.F."/>
            <person name="Pitluck S."/>
            <person name="Liolios K."/>
            <person name="Pagani I."/>
            <person name="Mikhailova N."/>
            <person name="Ivanova N."/>
            <person name="Mavromatis K."/>
            <person name="Pati A."/>
            <person name="Tapia R."/>
            <person name="Han C."/>
            <person name="Goodwin L."/>
            <person name="Chen A."/>
            <person name="Palaniappan K."/>
            <person name="Land M."/>
            <person name="Hauser L."/>
            <person name="Chang Y.J."/>
            <person name="Jeffries C.D."/>
            <person name="Brambilla E.M."/>
            <person name="Rohde M."/>
            <person name="Goker M."/>
            <person name="Detter J.C."/>
            <person name="Woyke T."/>
            <person name="Bristow J."/>
            <person name="Eisen J.A."/>
            <person name="Markowitz V."/>
            <person name="Hugenholtz P."/>
            <person name="Kyrpides N.C."/>
            <person name="Klenk H.P."/>
        </authorList>
    </citation>
    <scope>NUCLEOTIDE SEQUENCE [LARGE SCALE GENOMIC DNA]</scope>
    <source>
        <strain evidence="5">DSM 21211 / LMG 22137 / NRRL B-23946 / LB-34</strain>
    </source>
</reference>
<accession>E8U732</accession>
<dbReference type="SUPFAM" id="SSF51735">
    <property type="entry name" value="NAD(P)-binding Rossmann-fold domains"/>
    <property type="match status" value="1"/>
</dbReference>
<reference evidence="5" key="2">
    <citation type="submission" date="2011-01" db="EMBL/GenBank/DDBJ databases">
        <title>The complete genome of Deinococcus maricopensis DSM 21211.</title>
        <authorList>
            <consortium name="US DOE Joint Genome Institute (JGI-PGF)"/>
            <person name="Lucas S."/>
            <person name="Copeland A."/>
            <person name="Lapidus A."/>
            <person name="Goodwin L."/>
            <person name="Pitluck S."/>
            <person name="Kyrpides N."/>
            <person name="Mavromatis K."/>
            <person name="Pagani I."/>
            <person name="Ivanova N."/>
            <person name="Ovchinnikova G."/>
            <person name="Zeytun A."/>
            <person name="Detter J.C."/>
            <person name="Han C."/>
            <person name="Land M."/>
            <person name="Hauser L."/>
            <person name="Markowitz V."/>
            <person name="Cheng J.-F."/>
            <person name="Hugenholtz P."/>
            <person name="Woyke T."/>
            <person name="Wu D."/>
            <person name="Pukall R."/>
            <person name="Gehrich-Schroeter G."/>
            <person name="Brambilla E."/>
            <person name="Klenk H.-P."/>
            <person name="Eisen J.A."/>
        </authorList>
    </citation>
    <scope>NUCLEOTIDE SEQUENCE [LARGE SCALE GENOMIC DNA]</scope>
    <source>
        <strain evidence="5">DSM 21211 / LMG 22137 / NRRL B-23946 / LB-34</strain>
    </source>
</reference>
<dbReference type="RefSeq" id="WP_013556376.1">
    <property type="nucleotide sequence ID" value="NC_014958.1"/>
</dbReference>
<dbReference type="PRINTS" id="PR00081">
    <property type="entry name" value="GDHRDH"/>
</dbReference>
<evidence type="ECO:0000256" key="2">
    <source>
        <dbReference type="ARBA" id="ARBA00023002"/>
    </source>
</evidence>